<dbReference type="GO" id="GO:0008301">
    <property type="term" value="F:DNA binding, bending"/>
    <property type="evidence" value="ECO:0007669"/>
    <property type="project" value="TreeGrafter"/>
</dbReference>
<dbReference type="GO" id="GO:0005654">
    <property type="term" value="C:nucleoplasm"/>
    <property type="evidence" value="ECO:0007669"/>
    <property type="project" value="UniProtKB-ARBA"/>
</dbReference>
<dbReference type="AlphaFoldDB" id="A0A6P7MET5"/>
<name>A0A6P7MET5_BETSP</name>
<dbReference type="Gene3D" id="1.25.40.210">
    <property type="entry name" value="Telomere repeat-binding factor, dimerisation domain"/>
    <property type="match status" value="1"/>
</dbReference>
<evidence type="ECO:0000256" key="8">
    <source>
        <dbReference type="ARBA" id="ARBA00023242"/>
    </source>
</evidence>
<dbReference type="CDD" id="cd11660">
    <property type="entry name" value="SANT_TRF"/>
    <property type="match status" value="1"/>
</dbReference>
<evidence type="ECO:0000256" key="5">
    <source>
        <dbReference type="ARBA" id="ARBA00022843"/>
    </source>
</evidence>
<dbReference type="FunFam" id="1.25.40.210:FF:000001">
    <property type="entry name" value="Telomeric repeat-binding factor"/>
    <property type="match status" value="1"/>
</dbReference>
<dbReference type="Pfam" id="PF00249">
    <property type="entry name" value="Myb_DNA-binding"/>
    <property type="match status" value="1"/>
</dbReference>
<dbReference type="InParanoid" id="A0A6P7MET5"/>
<feature type="domain" description="HTH myb-type" evidence="12">
    <location>
        <begin position="302"/>
        <end position="354"/>
    </location>
</feature>
<dbReference type="GO" id="GO:0042803">
    <property type="term" value="F:protein homodimerization activity"/>
    <property type="evidence" value="ECO:0007669"/>
    <property type="project" value="UniProtKB-UniRule"/>
</dbReference>
<dbReference type="GO" id="GO:1905839">
    <property type="term" value="P:negative regulation of telomeric D-loop disassembly"/>
    <property type="evidence" value="ECO:0007669"/>
    <property type="project" value="TreeGrafter"/>
</dbReference>
<proteinExistence type="predicted"/>
<comment type="subcellular location">
    <subcellularLocation>
        <location evidence="1">Chromosome</location>
        <location evidence="1">Telomere</location>
    </subcellularLocation>
    <subcellularLocation>
        <location evidence="10">Nucleus</location>
    </subcellularLocation>
</comment>
<evidence type="ECO:0000256" key="6">
    <source>
        <dbReference type="ARBA" id="ARBA00022895"/>
    </source>
</evidence>
<keyword evidence="4" id="KW-0597">Phosphoprotein</keyword>
<dbReference type="GO" id="GO:0003720">
    <property type="term" value="F:telomerase activity"/>
    <property type="evidence" value="ECO:0007669"/>
    <property type="project" value="TreeGrafter"/>
</dbReference>
<organism evidence="13 14">
    <name type="scientific">Betta splendens</name>
    <name type="common">Siamese fighting fish</name>
    <dbReference type="NCBI Taxonomy" id="158456"/>
    <lineage>
        <taxon>Eukaryota</taxon>
        <taxon>Metazoa</taxon>
        <taxon>Chordata</taxon>
        <taxon>Craniata</taxon>
        <taxon>Vertebrata</taxon>
        <taxon>Euteleostomi</taxon>
        <taxon>Actinopterygii</taxon>
        <taxon>Neopterygii</taxon>
        <taxon>Teleostei</taxon>
        <taxon>Neoteleostei</taxon>
        <taxon>Acanthomorphata</taxon>
        <taxon>Anabantaria</taxon>
        <taxon>Anabantiformes</taxon>
        <taxon>Anabantoidei</taxon>
        <taxon>Osphronemidae</taxon>
        <taxon>Betta</taxon>
    </lineage>
</organism>
<feature type="domain" description="Myb-like" evidence="11">
    <location>
        <begin position="297"/>
        <end position="350"/>
    </location>
</feature>
<dbReference type="CTD" id="7013"/>
<evidence type="ECO:0000256" key="4">
    <source>
        <dbReference type="ARBA" id="ARBA00022553"/>
    </source>
</evidence>
<dbReference type="PROSITE" id="PS50090">
    <property type="entry name" value="MYB_LIKE"/>
    <property type="match status" value="1"/>
</dbReference>
<dbReference type="SUPFAM" id="SSF63600">
    <property type="entry name" value="Telomeric repeat binding factor (TRF) dimerisation domain"/>
    <property type="match status" value="1"/>
</dbReference>
<protein>
    <recommendedName>
        <fullName evidence="10">Telomeric repeat-binding factor</fullName>
    </recommendedName>
</protein>
<dbReference type="InterPro" id="IPR013867">
    <property type="entry name" value="Telomere_rpt-bd_fac_dimer_dom"/>
</dbReference>
<dbReference type="InterPro" id="IPR009057">
    <property type="entry name" value="Homeodomain-like_sf"/>
</dbReference>
<dbReference type="PROSITE" id="PS51294">
    <property type="entry name" value="HTH_MYB"/>
    <property type="match status" value="1"/>
</dbReference>
<dbReference type="PANTHER" id="PTHR46734:SF1">
    <property type="entry name" value="TELOMERIC REPEAT-BINDING FACTOR 1"/>
    <property type="match status" value="1"/>
</dbReference>
<dbReference type="RefSeq" id="XP_029004877.1">
    <property type="nucleotide sequence ID" value="XM_029149044.3"/>
</dbReference>
<keyword evidence="7 10" id="KW-0238">DNA-binding</keyword>
<dbReference type="Proteomes" id="UP000515150">
    <property type="component" value="Chromosome 4"/>
</dbReference>
<dbReference type="InterPro" id="IPR001005">
    <property type="entry name" value="SANT/Myb"/>
</dbReference>
<evidence type="ECO:0000256" key="10">
    <source>
        <dbReference type="PIRNR" id="PIRNR038016"/>
    </source>
</evidence>
<evidence type="ECO:0000313" key="14">
    <source>
        <dbReference type="RefSeq" id="XP_029004877.1"/>
    </source>
</evidence>
<evidence type="ECO:0000256" key="9">
    <source>
        <dbReference type="ARBA" id="ARBA00023306"/>
    </source>
</evidence>
<dbReference type="Pfam" id="PF08558">
    <property type="entry name" value="TRF"/>
    <property type="match status" value="1"/>
</dbReference>
<dbReference type="GO" id="GO:0008017">
    <property type="term" value="F:microtubule binding"/>
    <property type="evidence" value="ECO:0007669"/>
    <property type="project" value="TreeGrafter"/>
</dbReference>
<keyword evidence="9 10" id="KW-0131">Cell cycle</keyword>
<comment type="function">
    <text evidence="10">Binds the telomeric double-stranded 5'-TTAGGG-3' repeat.</text>
</comment>
<dbReference type="SUPFAM" id="SSF46689">
    <property type="entry name" value="Homeodomain-like"/>
    <property type="match status" value="1"/>
</dbReference>
<dbReference type="InterPro" id="IPR017930">
    <property type="entry name" value="Myb_dom"/>
</dbReference>
<evidence type="ECO:0000256" key="7">
    <source>
        <dbReference type="ARBA" id="ARBA00023125"/>
    </source>
</evidence>
<sequence>MDPEQDNESAGESEEDGSFARVTAVATGWTVDFLFLRMCRSFKKADLEEFNEGLDTFEAICQNPSLKAGLDDEKVMIVAFLSRVMHGKQLDVQFDEDDSVTPLMSAAKMWSNLKATVADTRLFNNVTILLLAQTVAVCLERGQRSSASSALKWFESNNEFPQNVRVKLTTIVTQKETYHPFLMSFSFKRLLETIQSYLDAYLERNPCDYLLKEATKVVQSSQNGNVLEDVVKENCCLSRQNEKKMTRCLIKKRQLLPTKIADLWKPDTCKKPYVSVRRLSKTELSQKTNRSTSQVSQTQRTRKKWTSTLDKYLKAGVERHGPGKWAQILKDYDFEGRTGTMLKDRWRVLLRAHEVG</sequence>
<evidence type="ECO:0000259" key="11">
    <source>
        <dbReference type="PROSITE" id="PS50090"/>
    </source>
</evidence>
<comment type="subunit">
    <text evidence="10">Homodimer.</text>
</comment>
<dbReference type="SMART" id="SM00717">
    <property type="entry name" value="SANT"/>
    <property type="match status" value="1"/>
</dbReference>
<dbReference type="OrthoDB" id="608866at2759"/>
<dbReference type="InterPro" id="IPR017357">
    <property type="entry name" value="TERF1/2"/>
</dbReference>
<dbReference type="GO" id="GO:0071532">
    <property type="term" value="F:ankyrin repeat binding"/>
    <property type="evidence" value="ECO:0007669"/>
    <property type="project" value="TreeGrafter"/>
</dbReference>
<accession>A0A6P7MET5</accession>
<evidence type="ECO:0000313" key="13">
    <source>
        <dbReference type="Proteomes" id="UP000515150"/>
    </source>
</evidence>
<evidence type="ECO:0000256" key="3">
    <source>
        <dbReference type="ARBA" id="ARBA00022499"/>
    </source>
</evidence>
<dbReference type="InterPro" id="IPR052450">
    <property type="entry name" value="TRBD-Containing_Protein"/>
</dbReference>
<dbReference type="GeneID" id="114854540"/>
<keyword evidence="2" id="KW-0158">Chromosome</keyword>
<dbReference type="GO" id="GO:0003691">
    <property type="term" value="F:double-stranded telomeric DNA binding"/>
    <property type="evidence" value="ECO:0007669"/>
    <property type="project" value="UniProtKB-UniRule"/>
</dbReference>
<dbReference type="InterPro" id="IPR036507">
    <property type="entry name" value="Telomere_rpt-bd_fac_dimer_sf"/>
</dbReference>
<evidence type="ECO:0000256" key="1">
    <source>
        <dbReference type="ARBA" id="ARBA00004574"/>
    </source>
</evidence>
<dbReference type="GO" id="GO:0007004">
    <property type="term" value="P:telomere maintenance via telomerase"/>
    <property type="evidence" value="ECO:0007669"/>
    <property type="project" value="TreeGrafter"/>
</dbReference>
<keyword evidence="13" id="KW-1185">Reference proteome</keyword>
<dbReference type="Gene3D" id="1.10.10.60">
    <property type="entry name" value="Homeodomain-like"/>
    <property type="match status" value="1"/>
</dbReference>
<dbReference type="PIRSF" id="PIRSF038016">
    <property type="entry name" value="Telomere_bd-1_Pin2"/>
    <property type="match status" value="1"/>
</dbReference>
<keyword evidence="5" id="KW-0832">Ubl conjugation</keyword>
<reference evidence="14" key="1">
    <citation type="submission" date="2025-08" db="UniProtKB">
        <authorList>
            <consortium name="RefSeq"/>
        </authorList>
    </citation>
    <scope>IDENTIFICATION</scope>
</reference>
<keyword evidence="3" id="KW-1017">Isopeptide bond</keyword>
<dbReference type="PANTHER" id="PTHR46734">
    <property type="entry name" value="TELOMERIC REPEAT-BINDING FACTOR 1 TERF1"/>
    <property type="match status" value="1"/>
</dbReference>
<gene>
    <name evidence="14" type="primary">terf1</name>
</gene>
<evidence type="ECO:0000259" key="12">
    <source>
        <dbReference type="PROSITE" id="PS51294"/>
    </source>
</evidence>
<keyword evidence="8 10" id="KW-0539">Nucleus</keyword>
<dbReference type="GO" id="GO:0098505">
    <property type="term" value="F:G-rich strand telomeric DNA binding"/>
    <property type="evidence" value="ECO:0007669"/>
    <property type="project" value="TreeGrafter"/>
</dbReference>
<dbReference type="GO" id="GO:0008156">
    <property type="term" value="P:negative regulation of DNA replication"/>
    <property type="evidence" value="ECO:0007669"/>
    <property type="project" value="TreeGrafter"/>
</dbReference>
<evidence type="ECO:0000256" key="2">
    <source>
        <dbReference type="ARBA" id="ARBA00022454"/>
    </source>
</evidence>
<keyword evidence="6 10" id="KW-0779">Telomere</keyword>
<dbReference type="GO" id="GO:0000783">
    <property type="term" value="C:nuclear telomere cap complex"/>
    <property type="evidence" value="ECO:0007669"/>
    <property type="project" value="TreeGrafter"/>
</dbReference>
<dbReference type="KEGG" id="bspl:114854540"/>